<evidence type="ECO:0000256" key="5">
    <source>
        <dbReference type="ARBA" id="ARBA00022723"/>
    </source>
</evidence>
<keyword evidence="12 17" id="KW-0456">Lyase</keyword>
<dbReference type="InterPro" id="IPR017953">
    <property type="entry name" value="Carbohydrate_kinase_pred_CS"/>
</dbReference>
<sequence>MDGGPILSLEALRRLERAAAGLDLMRRAAWATADWVSARAPAGAPLLICAGPGNNGGDALHAARELQARGYPTLVYQPIPPGSAECAEARRLAEDDGIAILSALPERAPPPALLIDGLFGIGLSRPLDAHWQEILRRLDRIDCPRLALDCPSGLDAYTGQPQGAALRADHTLTFLCHKPGLYGGPGADLAGTVELAPLDCPFDLYPAAEGELNRPSAAALARSRDSHKGSYGAAAVIGGAPGMLGAALLAGRSALAGGAGKVYLCPLDGRLPVDPAAPELMVRPVDEAAELPAADTFAVGPGLGQQEQAARLLEQAIARPCPLVLDADALNLLAARDELAERVAARAAPTVLTPHPAEAARLLRSSVGEVQSDRVRHVRRLAERFNCVAVLKGAGSLIARPDGFYRVNTSGGPELASAGQGDVLTGLIAALLAQGLDAFDAASLAVRLHGLAGDDYRAENGGPIGLAASATTPRVSRALNRLLASG</sequence>
<comment type="catalytic activity">
    <reaction evidence="2 18 19">
        <text>(6R)-NADPHX = (6S)-NADPHX</text>
        <dbReference type="Rhea" id="RHEA:32227"/>
        <dbReference type="ChEBI" id="CHEBI:64076"/>
        <dbReference type="ChEBI" id="CHEBI:64077"/>
        <dbReference type="EC" id="5.1.99.6"/>
    </reaction>
</comment>
<dbReference type="EMBL" id="CP029554">
    <property type="protein sequence ID" value="AXE34086.1"/>
    <property type="molecule type" value="Genomic_DNA"/>
</dbReference>
<dbReference type="CDD" id="cd01171">
    <property type="entry name" value="YXKO-related"/>
    <property type="match status" value="1"/>
</dbReference>
<dbReference type="InterPro" id="IPR030677">
    <property type="entry name" value="Nnr"/>
</dbReference>
<dbReference type="RefSeq" id="WP_114072916.1">
    <property type="nucleotide sequence ID" value="NZ_CP029554.1"/>
</dbReference>
<feature type="binding site" evidence="17">
    <location>
        <position position="355"/>
    </location>
    <ligand>
        <name>(6S)-NADPHX</name>
        <dbReference type="ChEBI" id="CHEBI:64076"/>
    </ligand>
</feature>
<evidence type="ECO:0000256" key="15">
    <source>
        <dbReference type="ARBA" id="ARBA00048238"/>
    </source>
</evidence>
<comment type="catalytic activity">
    <reaction evidence="16 17 19">
        <text>(6S)-NADPHX + ADP = AMP + phosphate + NADPH + H(+)</text>
        <dbReference type="Rhea" id="RHEA:32235"/>
        <dbReference type="ChEBI" id="CHEBI:15378"/>
        <dbReference type="ChEBI" id="CHEBI:43474"/>
        <dbReference type="ChEBI" id="CHEBI:57783"/>
        <dbReference type="ChEBI" id="CHEBI:64076"/>
        <dbReference type="ChEBI" id="CHEBI:456215"/>
        <dbReference type="ChEBI" id="CHEBI:456216"/>
        <dbReference type="EC" id="4.2.1.136"/>
    </reaction>
</comment>
<comment type="function">
    <text evidence="18">Catalyzes the epimerization of the S- and R-forms of NAD(P)HX, a damaged form of NAD(P)H that is a result of enzymatic or heat-dependent hydration. This is a prerequisite for the S-specific NAD(P)H-hydrate dehydratase to allow the repair of both epimers of NAD(P)HX.</text>
</comment>
<evidence type="ECO:0000256" key="12">
    <source>
        <dbReference type="ARBA" id="ARBA00023239"/>
    </source>
</evidence>
<feature type="binding site" evidence="18">
    <location>
        <position position="55"/>
    </location>
    <ligand>
        <name>K(+)</name>
        <dbReference type="ChEBI" id="CHEBI:29103"/>
    </ligand>
</feature>
<feature type="binding site" evidence="17">
    <location>
        <position position="302"/>
    </location>
    <ligand>
        <name>(6S)-NADPHX</name>
        <dbReference type="ChEBI" id="CHEBI:64076"/>
    </ligand>
</feature>
<dbReference type="EC" id="5.1.99.6" evidence="19"/>
<comment type="function">
    <text evidence="17">Catalyzes the dehydration of the S-form of NAD(P)HX at the expense of ADP, which is converted to AMP. Together with NAD(P)HX epimerase, which catalyzes the epimerization of the S- and R-forms, the enzyme allows the repair of both epimers of NAD(P)HX, a damaged form of NAD(P)H that is a result of enzymatic or heat-dependent hydration.</text>
</comment>
<dbReference type="PANTHER" id="PTHR12592">
    <property type="entry name" value="ATP-DEPENDENT (S)-NAD(P)H-HYDRATE DEHYDRATASE FAMILY MEMBER"/>
    <property type="match status" value="1"/>
</dbReference>
<evidence type="ECO:0000256" key="7">
    <source>
        <dbReference type="ARBA" id="ARBA00022840"/>
    </source>
</evidence>
<feature type="binding site" evidence="18">
    <location>
        <position position="152"/>
    </location>
    <ligand>
        <name>K(+)</name>
        <dbReference type="ChEBI" id="CHEBI:29103"/>
    </ligand>
</feature>
<keyword evidence="5 18" id="KW-0479">Metal-binding</keyword>
<evidence type="ECO:0000256" key="16">
    <source>
        <dbReference type="ARBA" id="ARBA00049209"/>
    </source>
</evidence>
<dbReference type="GO" id="GO:0046872">
    <property type="term" value="F:metal ion binding"/>
    <property type="evidence" value="ECO:0007669"/>
    <property type="project" value="UniProtKB-UniRule"/>
</dbReference>
<dbReference type="GO" id="GO:0110051">
    <property type="term" value="P:metabolite repair"/>
    <property type="evidence" value="ECO:0007669"/>
    <property type="project" value="TreeGrafter"/>
</dbReference>
<keyword evidence="9 18" id="KW-0630">Potassium</keyword>
<dbReference type="KEGG" id="chrb:DK843_07100"/>
<feature type="binding site" evidence="18">
    <location>
        <position position="149"/>
    </location>
    <ligand>
        <name>(6S)-NADPHX</name>
        <dbReference type="ChEBI" id="CHEBI:64076"/>
    </ligand>
</feature>
<comment type="catalytic activity">
    <reaction evidence="15 17 19">
        <text>(6S)-NADHX + ADP = AMP + phosphate + NADH + H(+)</text>
        <dbReference type="Rhea" id="RHEA:32223"/>
        <dbReference type="ChEBI" id="CHEBI:15378"/>
        <dbReference type="ChEBI" id="CHEBI:43474"/>
        <dbReference type="ChEBI" id="CHEBI:57945"/>
        <dbReference type="ChEBI" id="CHEBI:64074"/>
        <dbReference type="ChEBI" id="CHEBI:456215"/>
        <dbReference type="ChEBI" id="CHEBI:456216"/>
        <dbReference type="EC" id="4.2.1.136"/>
    </reaction>
</comment>
<keyword evidence="13" id="KW-0511">Multifunctional enzyme</keyword>
<evidence type="ECO:0000256" key="19">
    <source>
        <dbReference type="PIRNR" id="PIRNR017184"/>
    </source>
</evidence>
<feature type="domain" description="YjeF C-terminal" evidence="20">
    <location>
        <begin position="211"/>
        <end position="482"/>
    </location>
</feature>
<keyword evidence="11 18" id="KW-0413">Isomerase</keyword>
<dbReference type="GO" id="GO:0046496">
    <property type="term" value="P:nicotinamide nucleotide metabolic process"/>
    <property type="evidence" value="ECO:0007669"/>
    <property type="project" value="UniProtKB-UniRule"/>
</dbReference>
<dbReference type="PROSITE" id="PS51383">
    <property type="entry name" value="YJEF_C_3"/>
    <property type="match status" value="1"/>
</dbReference>
<accession>A0A344UFN8</accession>
<keyword evidence="6 17" id="KW-0547">Nucleotide-binding</keyword>
<feature type="binding site" evidence="18">
    <location>
        <position position="116"/>
    </location>
    <ligand>
        <name>K(+)</name>
        <dbReference type="ChEBI" id="CHEBI:29103"/>
    </ligand>
</feature>
<dbReference type="HAMAP" id="MF_01966">
    <property type="entry name" value="NADHX_epimerase"/>
    <property type="match status" value="1"/>
</dbReference>
<evidence type="ECO:0000256" key="18">
    <source>
        <dbReference type="HAMAP-Rule" id="MF_01966"/>
    </source>
</evidence>
<evidence type="ECO:0000256" key="1">
    <source>
        <dbReference type="ARBA" id="ARBA00000013"/>
    </source>
</evidence>
<evidence type="ECO:0000256" key="13">
    <source>
        <dbReference type="ARBA" id="ARBA00023268"/>
    </source>
</evidence>
<keyword evidence="10 17" id="KW-0520">NAD</keyword>
<protein>
    <recommendedName>
        <fullName evidence="19">Bifunctional NAD(P)H-hydrate repair enzyme</fullName>
    </recommendedName>
    <alternativeName>
        <fullName evidence="19">Nicotinamide nucleotide repair protein</fullName>
    </alternativeName>
    <domain>
        <recommendedName>
            <fullName evidence="19">ADP-dependent (S)-NAD(P)H-hydrate dehydratase</fullName>
            <ecNumber evidence="19">4.2.1.136</ecNumber>
        </recommendedName>
        <alternativeName>
            <fullName evidence="19">ADP-dependent NAD(P)HX dehydratase</fullName>
        </alternativeName>
    </domain>
    <domain>
        <recommendedName>
            <fullName evidence="19">NAD(P)H-hydrate epimerase</fullName>
            <ecNumber evidence="19">5.1.99.6</ecNumber>
        </recommendedName>
    </domain>
</protein>
<dbReference type="PROSITE" id="PS01050">
    <property type="entry name" value="YJEF_C_2"/>
    <property type="match status" value="1"/>
</dbReference>
<dbReference type="Pfam" id="PF03853">
    <property type="entry name" value="YjeF_N"/>
    <property type="match status" value="1"/>
</dbReference>
<dbReference type="PANTHER" id="PTHR12592:SF0">
    <property type="entry name" value="ATP-DEPENDENT (S)-NAD(P)H-HYDRATE DEHYDRATASE"/>
    <property type="match status" value="1"/>
</dbReference>
<dbReference type="GO" id="GO:0052855">
    <property type="term" value="F:ADP-dependent NAD(P)H-hydrate dehydratase activity"/>
    <property type="evidence" value="ECO:0007669"/>
    <property type="project" value="UniProtKB-UniRule"/>
</dbReference>
<gene>
    <name evidence="17" type="primary">nnrD</name>
    <name evidence="18" type="synonym">nnrE</name>
    <name evidence="22" type="ORF">DK843_07100</name>
</gene>
<dbReference type="Pfam" id="PF01256">
    <property type="entry name" value="Carb_kinase"/>
    <property type="match status" value="1"/>
</dbReference>
<dbReference type="EC" id="4.2.1.136" evidence="19"/>
<comment type="similarity">
    <text evidence="18">Belongs to the NnrE/AIBP family.</text>
</comment>
<dbReference type="NCBIfam" id="TIGR00196">
    <property type="entry name" value="yjeF_cterm"/>
    <property type="match status" value="1"/>
</dbReference>
<dbReference type="InterPro" id="IPR004443">
    <property type="entry name" value="YjeF_N_dom"/>
</dbReference>
<feature type="binding site" evidence="17">
    <location>
        <begin position="392"/>
        <end position="396"/>
    </location>
    <ligand>
        <name>AMP</name>
        <dbReference type="ChEBI" id="CHEBI:456215"/>
    </ligand>
</feature>
<dbReference type="Proteomes" id="UP000252038">
    <property type="component" value="Chromosome"/>
</dbReference>
<dbReference type="InterPro" id="IPR029056">
    <property type="entry name" value="Ribokinase-like"/>
</dbReference>
<comment type="similarity">
    <text evidence="4 19">In the C-terminal section; belongs to the NnrD/CARKD family.</text>
</comment>
<evidence type="ECO:0000256" key="3">
    <source>
        <dbReference type="ARBA" id="ARBA00006001"/>
    </source>
</evidence>
<dbReference type="SUPFAM" id="SSF53613">
    <property type="entry name" value="Ribokinase-like"/>
    <property type="match status" value="1"/>
</dbReference>
<comment type="similarity">
    <text evidence="3 19">In the N-terminal section; belongs to the NnrE/AIBP family.</text>
</comment>
<keyword evidence="8 17" id="KW-0521">NADP</keyword>
<dbReference type="GO" id="GO:0052856">
    <property type="term" value="F:NAD(P)HX epimerase activity"/>
    <property type="evidence" value="ECO:0007669"/>
    <property type="project" value="UniProtKB-UniRule"/>
</dbReference>
<evidence type="ECO:0000256" key="2">
    <source>
        <dbReference type="ARBA" id="ARBA00000909"/>
    </source>
</evidence>
<comment type="catalytic activity">
    <reaction evidence="1 18 19">
        <text>(6R)-NADHX = (6S)-NADHX</text>
        <dbReference type="Rhea" id="RHEA:32215"/>
        <dbReference type="ChEBI" id="CHEBI:64074"/>
        <dbReference type="ChEBI" id="CHEBI:64075"/>
        <dbReference type="EC" id="5.1.99.6"/>
    </reaction>
</comment>
<evidence type="ECO:0000313" key="22">
    <source>
        <dbReference type="EMBL" id="AXE34086.1"/>
    </source>
</evidence>
<dbReference type="PIRSF" id="PIRSF017184">
    <property type="entry name" value="Nnr"/>
    <property type="match status" value="1"/>
</dbReference>
<comment type="caution">
    <text evidence="18">Lacks conserved residue(s) required for the propagation of feature annotation.</text>
</comment>
<proteinExistence type="inferred from homology"/>
<feature type="binding site" evidence="18">
    <location>
        <begin position="120"/>
        <end position="126"/>
    </location>
    <ligand>
        <name>(6S)-NADPHX</name>
        <dbReference type="ChEBI" id="CHEBI:64076"/>
    </ligand>
</feature>
<feature type="binding site" evidence="17">
    <location>
        <position position="421"/>
    </location>
    <ligand>
        <name>AMP</name>
        <dbReference type="ChEBI" id="CHEBI:456215"/>
    </ligand>
</feature>
<comment type="similarity">
    <text evidence="17">Belongs to the NnrD/CARKD family.</text>
</comment>
<comment type="subunit">
    <text evidence="17">Homotetramer.</text>
</comment>
<comment type="cofactor">
    <cofactor evidence="18 19">
        <name>K(+)</name>
        <dbReference type="ChEBI" id="CHEBI:29103"/>
    </cofactor>
    <text evidence="18 19">Binds 1 potassium ion per subunit.</text>
</comment>
<evidence type="ECO:0000256" key="14">
    <source>
        <dbReference type="ARBA" id="ARBA00025153"/>
    </source>
</evidence>
<dbReference type="Gene3D" id="3.40.1190.20">
    <property type="match status" value="1"/>
</dbReference>
<feature type="binding site" evidence="17">
    <location>
        <position position="246"/>
    </location>
    <ligand>
        <name>(6S)-NADPHX</name>
        <dbReference type="ChEBI" id="CHEBI:64076"/>
    </ligand>
</feature>
<evidence type="ECO:0000256" key="8">
    <source>
        <dbReference type="ARBA" id="ARBA00022857"/>
    </source>
</evidence>
<evidence type="ECO:0000313" key="23">
    <source>
        <dbReference type="Proteomes" id="UP000252038"/>
    </source>
</evidence>
<dbReference type="SUPFAM" id="SSF64153">
    <property type="entry name" value="YjeF N-terminal domain-like"/>
    <property type="match status" value="1"/>
</dbReference>
<organism evidence="22 23">
    <name type="scientific">Chromobacterium phragmitis</name>
    <dbReference type="NCBI Taxonomy" id="2202141"/>
    <lineage>
        <taxon>Bacteria</taxon>
        <taxon>Pseudomonadati</taxon>
        <taxon>Pseudomonadota</taxon>
        <taxon>Betaproteobacteria</taxon>
        <taxon>Neisseriales</taxon>
        <taxon>Chromobacteriaceae</taxon>
        <taxon>Chromobacterium</taxon>
    </lineage>
</organism>
<evidence type="ECO:0000256" key="10">
    <source>
        <dbReference type="ARBA" id="ARBA00023027"/>
    </source>
</evidence>
<feature type="domain" description="YjeF N-terminal" evidence="21">
    <location>
        <begin position="6"/>
        <end position="206"/>
    </location>
</feature>
<dbReference type="HAMAP" id="MF_01965">
    <property type="entry name" value="NADHX_dehydratase"/>
    <property type="match status" value="1"/>
</dbReference>
<evidence type="ECO:0000256" key="4">
    <source>
        <dbReference type="ARBA" id="ARBA00009524"/>
    </source>
</evidence>
<comment type="function">
    <text evidence="14 19">Bifunctional enzyme that catalyzes the epimerization of the S- and R-forms of NAD(P)HX and the dehydration of the S-form of NAD(P)HX at the expense of ADP, which is converted to AMP. This allows the repair of both epimers of NAD(P)HX, a damaged form of NAD(P)H that is a result of enzymatic or heat-dependent hydration.</text>
</comment>
<dbReference type="AlphaFoldDB" id="A0A344UFN8"/>
<dbReference type="GO" id="GO:0005524">
    <property type="term" value="F:ATP binding"/>
    <property type="evidence" value="ECO:0007669"/>
    <property type="project" value="UniProtKB-UniRule"/>
</dbReference>
<dbReference type="Gene3D" id="3.40.50.10260">
    <property type="entry name" value="YjeF N-terminal domain"/>
    <property type="match status" value="1"/>
</dbReference>
<evidence type="ECO:0000256" key="17">
    <source>
        <dbReference type="HAMAP-Rule" id="MF_01965"/>
    </source>
</evidence>
<keyword evidence="7 17" id="KW-0067">ATP-binding</keyword>
<dbReference type="InterPro" id="IPR000631">
    <property type="entry name" value="CARKD"/>
</dbReference>
<dbReference type="InterPro" id="IPR036652">
    <property type="entry name" value="YjeF_N_dom_sf"/>
</dbReference>
<comment type="cofactor">
    <cofactor evidence="17">
        <name>Mg(2+)</name>
        <dbReference type="ChEBI" id="CHEBI:18420"/>
    </cofactor>
</comment>
<dbReference type="PROSITE" id="PS51385">
    <property type="entry name" value="YJEF_N"/>
    <property type="match status" value="1"/>
</dbReference>
<evidence type="ECO:0000256" key="6">
    <source>
        <dbReference type="ARBA" id="ARBA00022741"/>
    </source>
</evidence>
<name>A0A344UFN8_9NEIS</name>
<feature type="binding site" evidence="17">
    <location>
        <position position="422"/>
    </location>
    <ligand>
        <name>(6S)-NADPHX</name>
        <dbReference type="ChEBI" id="CHEBI:64076"/>
    </ligand>
</feature>
<evidence type="ECO:0000256" key="9">
    <source>
        <dbReference type="ARBA" id="ARBA00022958"/>
    </source>
</evidence>
<reference evidence="22 23" key="1">
    <citation type="submission" date="2018-05" db="EMBL/GenBank/DDBJ databases">
        <title>Genome sequencing, assembly and analysis of the novel insecticidal bacterium, Chromobacterium phragmitis.</title>
        <authorList>
            <person name="Sparks M.E."/>
            <person name="Blackburn M.B."/>
            <person name="Gundersen-Rindal D.E."/>
        </authorList>
    </citation>
    <scope>NUCLEOTIDE SEQUENCE [LARGE SCALE GENOMIC DNA]</scope>
    <source>
        <strain evidence="22">IIBBL 274-1</strain>
    </source>
</reference>
<feature type="binding site" evidence="18">
    <location>
        <begin position="54"/>
        <end position="58"/>
    </location>
    <ligand>
        <name>(6S)-NADPHX</name>
        <dbReference type="ChEBI" id="CHEBI:64076"/>
    </ligand>
</feature>
<evidence type="ECO:0000259" key="20">
    <source>
        <dbReference type="PROSITE" id="PS51383"/>
    </source>
</evidence>
<evidence type="ECO:0000259" key="21">
    <source>
        <dbReference type="PROSITE" id="PS51385"/>
    </source>
</evidence>
<evidence type="ECO:0000256" key="11">
    <source>
        <dbReference type="ARBA" id="ARBA00023235"/>
    </source>
</evidence>